<sequence>MSWGSGSHLLGCALASPLDASHLVGSHVIHLHRTPSFPIFFFLSLVAAGRHVSRSSISAAVNTRGTSPTVEKVILLFSRPSSSSSSHLFTYFMGTLFFFFCCLPFPHSFGFEGFIFSFEFSPSFLCGEFNSLFIHWTHFGF</sequence>
<keyword evidence="1" id="KW-0472">Membrane</keyword>
<dbReference type="EMBL" id="HE575324">
    <property type="protein sequence ID" value="CCC95407.1"/>
    <property type="molecule type" value="Genomic_DNA"/>
</dbReference>
<proteinExistence type="predicted"/>
<evidence type="ECO:0000313" key="2">
    <source>
        <dbReference type="EMBL" id="CCC95407.1"/>
    </source>
</evidence>
<reference evidence="2" key="1">
    <citation type="journal article" date="2012" name="Proc. Natl. Acad. Sci. U.S.A.">
        <title>Antigenic diversity is generated by distinct evolutionary mechanisms in African trypanosome species.</title>
        <authorList>
            <person name="Jackson A.P."/>
            <person name="Berry A."/>
            <person name="Aslett M."/>
            <person name="Allison H.C."/>
            <person name="Burton P."/>
            <person name="Vavrova-Anderson J."/>
            <person name="Brown R."/>
            <person name="Browne H."/>
            <person name="Corton N."/>
            <person name="Hauser H."/>
            <person name="Gamble J."/>
            <person name="Gilderthorp R."/>
            <person name="Marcello L."/>
            <person name="McQuillan J."/>
            <person name="Otto T.D."/>
            <person name="Quail M.A."/>
            <person name="Sanders M.J."/>
            <person name="van Tonder A."/>
            <person name="Ginger M.L."/>
            <person name="Field M.C."/>
            <person name="Barry J.D."/>
            <person name="Hertz-Fowler C."/>
            <person name="Berriman M."/>
        </authorList>
    </citation>
    <scope>NUCLEOTIDE SEQUENCE</scope>
    <source>
        <strain evidence="2">IL3000</strain>
    </source>
</reference>
<name>G0V186_TRYCI</name>
<dbReference type="AlphaFoldDB" id="G0V186"/>
<keyword evidence="1" id="KW-0812">Transmembrane</keyword>
<feature type="transmembrane region" description="Helical" evidence="1">
    <location>
        <begin position="88"/>
        <end position="106"/>
    </location>
</feature>
<gene>
    <name evidence="2" type="ORF">TCIL3000_11_8610</name>
</gene>
<organism evidence="2">
    <name type="scientific">Trypanosoma congolense (strain IL3000)</name>
    <dbReference type="NCBI Taxonomy" id="1068625"/>
    <lineage>
        <taxon>Eukaryota</taxon>
        <taxon>Discoba</taxon>
        <taxon>Euglenozoa</taxon>
        <taxon>Kinetoplastea</taxon>
        <taxon>Metakinetoplastina</taxon>
        <taxon>Trypanosomatida</taxon>
        <taxon>Trypanosomatidae</taxon>
        <taxon>Trypanosoma</taxon>
        <taxon>Nannomonas</taxon>
    </lineage>
</organism>
<keyword evidence="1" id="KW-1133">Transmembrane helix</keyword>
<accession>G0V186</accession>
<evidence type="ECO:0000256" key="1">
    <source>
        <dbReference type="SAM" id="Phobius"/>
    </source>
</evidence>
<protein>
    <submittedName>
        <fullName evidence="2">Uncharacterized protein</fullName>
    </submittedName>
</protein>